<evidence type="ECO:0000313" key="2">
    <source>
        <dbReference type="Proteomes" id="UP001596109"/>
    </source>
</evidence>
<protein>
    <submittedName>
        <fullName evidence="1">Uncharacterized protein</fullName>
    </submittedName>
</protein>
<keyword evidence="2" id="KW-1185">Reference proteome</keyword>
<dbReference type="RefSeq" id="WP_381433278.1">
    <property type="nucleotide sequence ID" value="NZ_JBHSNO010000005.1"/>
</dbReference>
<evidence type="ECO:0000313" key="1">
    <source>
        <dbReference type="EMBL" id="MFC5589123.1"/>
    </source>
</evidence>
<sequence>MSKIIKVLVMFFIATTSLLLMTGSIVSATTNEKVYKSFSLHSEKSKFPMKLSNSLVIDITPNEEPVIKKENRVFWQGVGGWMSSEISFTVTKNNDTYLYYKTGAGGTESVEVIGVNRDGKIFMNKTFNGDGAAMHARFVSPSIIEIGIEGYSPYYDGSTASKHSGSYKSKFYQLYVNGSVKEVVYFDSTFASLAKKGQLKWVPGALGMSFSNLKSAVQDPYAWQDMAEHYNFYYTAVGMYGFYYNNDFSKSIKPNAKVRGIFRTSDLHGNRKDLRPFFRKQFGKEVLSYGTHLDVYRVGKYYLGVQYFDADTVHLNLTTDNVFR</sequence>
<reference evidence="2" key="1">
    <citation type="journal article" date="2019" name="Int. J. Syst. Evol. Microbiol.">
        <title>The Global Catalogue of Microorganisms (GCM) 10K type strain sequencing project: providing services to taxonomists for standard genome sequencing and annotation.</title>
        <authorList>
            <consortium name="The Broad Institute Genomics Platform"/>
            <consortium name="The Broad Institute Genome Sequencing Center for Infectious Disease"/>
            <person name="Wu L."/>
            <person name="Ma J."/>
        </authorList>
    </citation>
    <scope>NUCLEOTIDE SEQUENCE [LARGE SCALE GENOMIC DNA]</scope>
    <source>
        <strain evidence="2">CGMCC 4.1434</strain>
    </source>
</reference>
<accession>A0ABW0TL57</accession>
<dbReference type="EMBL" id="JBHSNO010000005">
    <property type="protein sequence ID" value="MFC5589123.1"/>
    <property type="molecule type" value="Genomic_DNA"/>
</dbReference>
<gene>
    <name evidence="1" type="ORF">ACFPRA_09510</name>
</gene>
<name>A0ABW0TL57_9BACL</name>
<dbReference type="Proteomes" id="UP001596109">
    <property type="component" value="Unassembled WGS sequence"/>
</dbReference>
<comment type="caution">
    <text evidence="1">The sequence shown here is derived from an EMBL/GenBank/DDBJ whole genome shotgun (WGS) entry which is preliminary data.</text>
</comment>
<organism evidence="1 2">
    <name type="scientific">Sporosarcina soli</name>
    <dbReference type="NCBI Taxonomy" id="334736"/>
    <lineage>
        <taxon>Bacteria</taxon>
        <taxon>Bacillati</taxon>
        <taxon>Bacillota</taxon>
        <taxon>Bacilli</taxon>
        <taxon>Bacillales</taxon>
        <taxon>Caryophanaceae</taxon>
        <taxon>Sporosarcina</taxon>
    </lineage>
</organism>
<proteinExistence type="predicted"/>